<protein>
    <recommendedName>
        <fullName evidence="3">histidine kinase</fullName>
        <ecNumber evidence="3">2.7.13.3</ecNumber>
    </recommendedName>
</protein>
<dbReference type="InterPro" id="IPR003661">
    <property type="entry name" value="HisK_dim/P_dom"/>
</dbReference>
<dbReference type="EMBL" id="CP045652">
    <property type="protein sequence ID" value="QGA27615.1"/>
    <property type="molecule type" value="Genomic_DNA"/>
</dbReference>
<dbReference type="Gene3D" id="1.10.287.130">
    <property type="match status" value="1"/>
</dbReference>
<dbReference type="InterPro" id="IPR036097">
    <property type="entry name" value="HisK_dim/P_sf"/>
</dbReference>
<keyword evidence="9" id="KW-0067">ATP-binding</keyword>
<evidence type="ECO:0000256" key="3">
    <source>
        <dbReference type="ARBA" id="ARBA00012438"/>
    </source>
</evidence>
<dbReference type="EC" id="2.7.13.3" evidence="3"/>
<evidence type="ECO:0000256" key="8">
    <source>
        <dbReference type="ARBA" id="ARBA00022777"/>
    </source>
</evidence>
<feature type="transmembrane region" description="Helical" evidence="12">
    <location>
        <begin position="358"/>
        <end position="384"/>
    </location>
</feature>
<reference evidence="14 15" key="1">
    <citation type="submission" date="2019-10" db="EMBL/GenBank/DDBJ databases">
        <authorList>
            <person name="Dong K."/>
        </authorList>
    </citation>
    <scope>NUCLEOTIDE SEQUENCE [LARGE SCALE GENOMIC DNA]</scope>
    <source>
        <strain evidence="15">dk4302</strain>
    </source>
</reference>
<dbReference type="PROSITE" id="PS50109">
    <property type="entry name" value="HIS_KIN"/>
    <property type="match status" value="1"/>
</dbReference>
<keyword evidence="11 12" id="KW-0472">Membrane</keyword>
<keyword evidence="12" id="KW-1133">Transmembrane helix</keyword>
<keyword evidence="6" id="KW-0808">Transferase</keyword>
<dbReference type="SMART" id="SM00387">
    <property type="entry name" value="HATPase_c"/>
    <property type="match status" value="1"/>
</dbReference>
<dbReference type="Pfam" id="PF00512">
    <property type="entry name" value="HisKA"/>
    <property type="match status" value="1"/>
</dbReference>
<evidence type="ECO:0000256" key="7">
    <source>
        <dbReference type="ARBA" id="ARBA00022741"/>
    </source>
</evidence>
<keyword evidence="7" id="KW-0547">Nucleotide-binding</keyword>
<evidence type="ECO:0000256" key="9">
    <source>
        <dbReference type="ARBA" id="ARBA00022840"/>
    </source>
</evidence>
<evidence type="ECO:0000313" key="14">
    <source>
        <dbReference type="EMBL" id="QGA27615.1"/>
    </source>
</evidence>
<comment type="catalytic activity">
    <reaction evidence="1">
        <text>ATP + protein L-histidine = ADP + protein N-phospho-L-histidine.</text>
        <dbReference type="EC" id="2.7.13.3"/>
    </reaction>
</comment>
<dbReference type="RefSeq" id="WP_153512442.1">
    <property type="nucleotide sequence ID" value="NZ_CP045652.1"/>
</dbReference>
<dbReference type="GO" id="GO:0005886">
    <property type="term" value="C:plasma membrane"/>
    <property type="evidence" value="ECO:0007669"/>
    <property type="project" value="UniProtKB-SubCell"/>
</dbReference>
<dbReference type="PANTHER" id="PTHR43047:SF72">
    <property type="entry name" value="OSMOSENSING HISTIDINE PROTEIN KINASE SLN1"/>
    <property type="match status" value="1"/>
</dbReference>
<dbReference type="InterPro" id="IPR036890">
    <property type="entry name" value="HATPase_C_sf"/>
</dbReference>
<dbReference type="SMART" id="SM00388">
    <property type="entry name" value="HisKA"/>
    <property type="match status" value="1"/>
</dbReference>
<evidence type="ECO:0000256" key="2">
    <source>
        <dbReference type="ARBA" id="ARBA00004236"/>
    </source>
</evidence>
<organism evidence="14 15">
    <name type="scientific">Sphingobacterium zhuxiongii</name>
    <dbReference type="NCBI Taxonomy" id="2662364"/>
    <lineage>
        <taxon>Bacteria</taxon>
        <taxon>Pseudomonadati</taxon>
        <taxon>Bacteroidota</taxon>
        <taxon>Sphingobacteriia</taxon>
        <taxon>Sphingobacteriales</taxon>
        <taxon>Sphingobacteriaceae</taxon>
        <taxon>Sphingobacterium</taxon>
    </lineage>
</organism>
<dbReference type="GO" id="GO:0009927">
    <property type="term" value="F:histidine phosphotransfer kinase activity"/>
    <property type="evidence" value="ECO:0007669"/>
    <property type="project" value="TreeGrafter"/>
</dbReference>
<dbReference type="Gene3D" id="3.30.565.10">
    <property type="entry name" value="Histidine kinase-like ATPase, C-terminal domain"/>
    <property type="match status" value="1"/>
</dbReference>
<keyword evidence="15" id="KW-1185">Reference proteome</keyword>
<dbReference type="KEGG" id="sphe:GFH32_15380"/>
<dbReference type="InterPro" id="IPR004358">
    <property type="entry name" value="Sig_transdc_His_kin-like_C"/>
</dbReference>
<keyword evidence="5" id="KW-0597">Phosphoprotein</keyword>
<evidence type="ECO:0000256" key="10">
    <source>
        <dbReference type="ARBA" id="ARBA00023012"/>
    </source>
</evidence>
<dbReference type="GO" id="GO:0005524">
    <property type="term" value="F:ATP binding"/>
    <property type="evidence" value="ECO:0007669"/>
    <property type="project" value="UniProtKB-KW"/>
</dbReference>
<evidence type="ECO:0000256" key="1">
    <source>
        <dbReference type="ARBA" id="ARBA00000085"/>
    </source>
</evidence>
<sequence length="624" mass="71478">MKKRSITLIIGLMSIALLGVMAMQYYFVRESFKQKSKLFDEAVKASLTAVANRIERIEIYEFARQQERENQEKFRQDQEQLKKNEESLGLQVKYQDSIKLLQRLAFSHTQRFNEMETRLNQQYPTVLITNEFYETYIRRKEYSNYVRITLEQGYTSENTIGEFARVYAVREIKEVKAKDDSARYLIPIFGPNSSLTATYQIRTLPPPVNTRLLGQIDLLEKKLNKLRNQKLIGAATLFDSLKIMGGKQSAIMEDVAIGMQLSKRPLEQRIDKTQAVDLLINELDQRGINSSFVMQVRNSENSPLIFQAVFNYNNETIEESKNPPMVYKARLFQSDEGKSPGELRVYFPNKGSIIAGTMGYWLLPILTLLALLIGCFAYTLTIIFRQKKISEMKTDFINNMTHEFKTPVATIMIASESLKDPEISADERRVSKLANIIYDENVRLGSHIERVLNIARLEKENLKIERTNVQINNLANAVLESMKLQLEKAEGILNVHLDATNDLVIGDELHLSNVMYNLVDNAIKYSQEKPEITFKTFNRGKSIVISVADKGIGMTKDQAEKIFDQFYRIPTGNIHNVKGFGLGLSYVNDIIKRLNGKITVKSEKDKGTQFEVTLPLKHSSKEVA</sequence>
<evidence type="ECO:0000256" key="11">
    <source>
        <dbReference type="ARBA" id="ARBA00023136"/>
    </source>
</evidence>
<dbReference type="GO" id="GO:0000155">
    <property type="term" value="F:phosphorelay sensor kinase activity"/>
    <property type="evidence" value="ECO:0007669"/>
    <property type="project" value="InterPro"/>
</dbReference>
<evidence type="ECO:0000256" key="6">
    <source>
        <dbReference type="ARBA" id="ARBA00022679"/>
    </source>
</evidence>
<dbReference type="FunFam" id="3.30.565.10:FF:000023">
    <property type="entry name" value="PAS domain-containing sensor histidine kinase"/>
    <property type="match status" value="1"/>
</dbReference>
<evidence type="ECO:0000256" key="12">
    <source>
        <dbReference type="SAM" id="Phobius"/>
    </source>
</evidence>
<comment type="subcellular location">
    <subcellularLocation>
        <location evidence="2">Cell membrane</location>
    </subcellularLocation>
</comment>
<dbReference type="InterPro" id="IPR005467">
    <property type="entry name" value="His_kinase_dom"/>
</dbReference>
<dbReference type="SUPFAM" id="SSF47384">
    <property type="entry name" value="Homodimeric domain of signal transducing histidine kinase"/>
    <property type="match status" value="1"/>
</dbReference>
<dbReference type="SUPFAM" id="SSF55874">
    <property type="entry name" value="ATPase domain of HSP90 chaperone/DNA topoisomerase II/histidine kinase"/>
    <property type="match status" value="1"/>
</dbReference>
<dbReference type="AlphaFoldDB" id="A0A5Q0QCQ4"/>
<dbReference type="PRINTS" id="PR00344">
    <property type="entry name" value="BCTRLSENSOR"/>
</dbReference>
<keyword evidence="4" id="KW-1003">Cell membrane</keyword>
<feature type="domain" description="Histidine kinase" evidence="13">
    <location>
        <begin position="399"/>
        <end position="618"/>
    </location>
</feature>
<keyword evidence="12" id="KW-0812">Transmembrane</keyword>
<name>A0A5Q0QCQ4_9SPHI</name>
<evidence type="ECO:0000259" key="13">
    <source>
        <dbReference type="PROSITE" id="PS50109"/>
    </source>
</evidence>
<keyword evidence="8" id="KW-0418">Kinase</keyword>
<dbReference type="CDD" id="cd00082">
    <property type="entry name" value="HisKA"/>
    <property type="match status" value="1"/>
</dbReference>
<evidence type="ECO:0000256" key="5">
    <source>
        <dbReference type="ARBA" id="ARBA00022553"/>
    </source>
</evidence>
<proteinExistence type="predicted"/>
<gene>
    <name evidence="14" type="ORF">GFH32_15380</name>
</gene>
<evidence type="ECO:0000256" key="4">
    <source>
        <dbReference type="ARBA" id="ARBA00022475"/>
    </source>
</evidence>
<dbReference type="PANTHER" id="PTHR43047">
    <property type="entry name" value="TWO-COMPONENT HISTIDINE PROTEIN KINASE"/>
    <property type="match status" value="1"/>
</dbReference>
<keyword evidence="10" id="KW-0902">Two-component regulatory system</keyword>
<evidence type="ECO:0000313" key="15">
    <source>
        <dbReference type="Proteomes" id="UP000326921"/>
    </source>
</evidence>
<dbReference type="Pfam" id="PF02518">
    <property type="entry name" value="HATPase_c"/>
    <property type="match status" value="1"/>
</dbReference>
<dbReference type="InterPro" id="IPR003594">
    <property type="entry name" value="HATPase_dom"/>
</dbReference>
<accession>A0A5Q0QCQ4</accession>
<dbReference type="Proteomes" id="UP000326921">
    <property type="component" value="Chromosome"/>
</dbReference>